<feature type="non-terminal residue" evidence="2">
    <location>
        <position position="1"/>
    </location>
</feature>
<name>A0ABR1V4R8_9PEZI</name>
<evidence type="ECO:0000256" key="1">
    <source>
        <dbReference type="SAM" id="SignalP"/>
    </source>
</evidence>
<dbReference type="EMBL" id="JAQQWN010000009">
    <property type="protein sequence ID" value="KAK8066173.1"/>
    <property type="molecule type" value="Genomic_DNA"/>
</dbReference>
<dbReference type="GeneID" id="92050294"/>
<protein>
    <submittedName>
        <fullName evidence="2">Uncharacterized protein</fullName>
    </submittedName>
</protein>
<organism evidence="2 3">
    <name type="scientific">Apiospora hydei</name>
    <dbReference type="NCBI Taxonomy" id="1337664"/>
    <lineage>
        <taxon>Eukaryota</taxon>
        <taxon>Fungi</taxon>
        <taxon>Dikarya</taxon>
        <taxon>Ascomycota</taxon>
        <taxon>Pezizomycotina</taxon>
        <taxon>Sordariomycetes</taxon>
        <taxon>Xylariomycetidae</taxon>
        <taxon>Amphisphaeriales</taxon>
        <taxon>Apiosporaceae</taxon>
        <taxon>Apiospora</taxon>
    </lineage>
</organism>
<comment type="caution">
    <text evidence="2">The sequence shown here is derived from an EMBL/GenBank/DDBJ whole genome shotgun (WGS) entry which is preliminary data.</text>
</comment>
<evidence type="ECO:0000313" key="2">
    <source>
        <dbReference type="EMBL" id="KAK8066173.1"/>
    </source>
</evidence>
<feature type="signal peptide" evidence="1">
    <location>
        <begin position="1"/>
        <end position="18"/>
    </location>
</feature>
<keyword evidence="3" id="KW-1185">Reference proteome</keyword>
<proteinExistence type="predicted"/>
<keyword evidence="1" id="KW-0732">Signal</keyword>
<accession>A0ABR1V4R8</accession>
<dbReference type="RefSeq" id="XP_066662926.1">
    <property type="nucleotide sequence ID" value="XM_066817234.1"/>
</dbReference>
<feature type="chain" id="PRO_5046581937" evidence="1">
    <location>
        <begin position="19"/>
        <end position="128"/>
    </location>
</feature>
<sequence>RTLLQLVTIVSFSDCLVAALASVASFASGAAAYADPGVWFGQFDAPYSSAVQGTFDDFYFRFNTGHQVSVWKPNTVEGLCQLRLLLGRHSRGADDGQRLQYSARHSYKRDAFQPTHAHIQEVSYIWER</sequence>
<gene>
    <name evidence="2" type="ORF">PG997_012920</name>
</gene>
<dbReference type="Proteomes" id="UP001433268">
    <property type="component" value="Unassembled WGS sequence"/>
</dbReference>
<reference evidence="2 3" key="1">
    <citation type="submission" date="2023-01" db="EMBL/GenBank/DDBJ databases">
        <title>Analysis of 21 Apiospora genomes using comparative genomics revels a genus with tremendous synthesis potential of carbohydrate active enzymes and secondary metabolites.</title>
        <authorList>
            <person name="Sorensen T."/>
        </authorList>
    </citation>
    <scope>NUCLEOTIDE SEQUENCE [LARGE SCALE GENOMIC DNA]</scope>
    <source>
        <strain evidence="2 3">CBS 114990</strain>
    </source>
</reference>
<evidence type="ECO:0000313" key="3">
    <source>
        <dbReference type="Proteomes" id="UP001433268"/>
    </source>
</evidence>